<gene>
    <name evidence="3" type="ORF">GCM10007147_34240</name>
</gene>
<feature type="coiled-coil region" evidence="1">
    <location>
        <begin position="309"/>
        <end position="336"/>
    </location>
</feature>
<dbReference type="EMBL" id="BMXL01000021">
    <property type="protein sequence ID" value="GHD31459.1"/>
    <property type="molecule type" value="Genomic_DNA"/>
</dbReference>
<proteinExistence type="predicted"/>
<dbReference type="AlphaFoldDB" id="A0A918XHW9"/>
<name>A0A918XHW9_9ACTN</name>
<dbReference type="RefSeq" id="WP_193518317.1">
    <property type="nucleotide sequence ID" value="NZ_BMXL01000021.1"/>
</dbReference>
<evidence type="ECO:0000256" key="2">
    <source>
        <dbReference type="SAM" id="MobiDB-lite"/>
    </source>
</evidence>
<protein>
    <submittedName>
        <fullName evidence="3">Uncharacterized protein</fullName>
    </submittedName>
</protein>
<evidence type="ECO:0000313" key="3">
    <source>
        <dbReference type="EMBL" id="GHD31459.1"/>
    </source>
</evidence>
<keyword evidence="1" id="KW-0175">Coiled coil</keyword>
<keyword evidence="4" id="KW-1185">Reference proteome</keyword>
<feature type="region of interest" description="Disordered" evidence="2">
    <location>
        <begin position="382"/>
        <end position="404"/>
    </location>
</feature>
<evidence type="ECO:0000256" key="1">
    <source>
        <dbReference type="SAM" id="Coils"/>
    </source>
</evidence>
<reference evidence="3 4" key="1">
    <citation type="journal article" date="2014" name="Int. J. Syst. Evol. Microbiol.">
        <title>Complete genome sequence of Corynebacterium casei LMG S-19264T (=DSM 44701T), isolated from a smear-ripened cheese.</title>
        <authorList>
            <consortium name="US DOE Joint Genome Institute (JGI-PGF)"/>
            <person name="Walter F."/>
            <person name="Albersmeier A."/>
            <person name="Kalinowski J."/>
            <person name="Ruckert C."/>
        </authorList>
    </citation>
    <scope>NUCLEOTIDE SEQUENCE [LARGE SCALE GENOMIC DNA]</scope>
    <source>
        <strain evidence="3 4">KCTC 19473</strain>
    </source>
</reference>
<evidence type="ECO:0000313" key="4">
    <source>
        <dbReference type="Proteomes" id="UP000654947"/>
    </source>
</evidence>
<organism evidence="3 4">
    <name type="scientific">Nocardiopsis kunsanensis</name>
    <dbReference type="NCBI Taxonomy" id="141693"/>
    <lineage>
        <taxon>Bacteria</taxon>
        <taxon>Bacillati</taxon>
        <taxon>Actinomycetota</taxon>
        <taxon>Actinomycetes</taxon>
        <taxon>Streptosporangiales</taxon>
        <taxon>Nocardiopsidaceae</taxon>
        <taxon>Nocardiopsis</taxon>
    </lineage>
</organism>
<accession>A0A918XHW9</accession>
<dbReference type="Proteomes" id="UP000654947">
    <property type="component" value="Unassembled WGS sequence"/>
</dbReference>
<sequence>MSWEGIEEALNRVRGEGARVSLQLADMDRDVAQRMLQGAGPVGRTRQRWERAERSVHRLWTLHAAFDEVVEQASALRASDGEENSVREALSQVLTGPSVAFLLDGATEHLSLAEAIARMSADSEEIAGTIADVEAAWAVLHPKIDELEALWQEIGSLAGMVGDEEGDHEPLRAELASLGETVRRDPLALVTGDGTADTSDLERARTRLEHIAGELRDALRMCDSYDESVERLLWAIDDAGEKTARTAAFRRRVAGAVAVPVPVEIVDRVPSLREGVAEMAELRTQGRWRELGRLHGRLQQAVHETVDDVAERRESLETLLERRSELRARLESYRTRAARLGPTEGERFLAEHRRAHRALRQGPADLREAAAALAAYRDALRQLTGSGRAPRRTTPGADASEGRE</sequence>
<comment type="caution">
    <text evidence="3">The sequence shown here is derived from an EMBL/GenBank/DDBJ whole genome shotgun (WGS) entry which is preliminary data.</text>
</comment>